<feature type="active site" description="Proton donor; for beta-elimination activity" evidence="15">
    <location>
        <position position="59"/>
    </location>
</feature>
<dbReference type="InterPro" id="IPR000214">
    <property type="entry name" value="Znf_DNA_glyclase/AP_lyase"/>
</dbReference>
<dbReference type="EC" id="3.2.2.23" evidence="15"/>
<evidence type="ECO:0000256" key="4">
    <source>
        <dbReference type="ARBA" id="ARBA00022723"/>
    </source>
</evidence>
<dbReference type="FunFam" id="1.10.8.50:FF:000003">
    <property type="entry name" value="Formamidopyrimidine-DNA glycosylase"/>
    <property type="match status" value="1"/>
</dbReference>
<evidence type="ECO:0000259" key="16">
    <source>
        <dbReference type="PROSITE" id="PS51066"/>
    </source>
</evidence>
<keyword evidence="12 15" id="KW-0511">Multifunctional enzyme</keyword>
<evidence type="ECO:0000256" key="5">
    <source>
        <dbReference type="ARBA" id="ARBA00022763"/>
    </source>
</evidence>
<evidence type="ECO:0000256" key="14">
    <source>
        <dbReference type="ARBA" id="ARBA00044632"/>
    </source>
</evidence>
<keyword evidence="5 15" id="KW-0227">DNA damage</keyword>
<dbReference type="InterPro" id="IPR010663">
    <property type="entry name" value="Znf_FPG/IleRS"/>
</dbReference>
<dbReference type="HAMAP" id="MF_00103">
    <property type="entry name" value="Fapy_DNA_glycosyl"/>
    <property type="match status" value="1"/>
</dbReference>
<feature type="active site" description="Schiff-base intermediate with DNA" evidence="15">
    <location>
        <position position="2"/>
    </location>
</feature>
<keyword evidence="9 15" id="KW-0238">DNA-binding</keyword>
<keyword evidence="8 15" id="KW-0862">Zinc</keyword>
<dbReference type="SUPFAM" id="SSF81624">
    <property type="entry name" value="N-terminal domain of MutM-like DNA repair proteins"/>
    <property type="match status" value="1"/>
</dbReference>
<feature type="domain" description="FPG-type" evidence="16">
    <location>
        <begin position="233"/>
        <end position="267"/>
    </location>
</feature>
<dbReference type="Gene3D" id="1.10.8.50">
    <property type="match status" value="1"/>
</dbReference>
<evidence type="ECO:0000256" key="3">
    <source>
        <dbReference type="ARBA" id="ARBA00011245"/>
    </source>
</evidence>
<accession>H5S8B0</accession>
<dbReference type="NCBIfam" id="NF002211">
    <property type="entry name" value="PRK01103.1"/>
    <property type="match status" value="1"/>
</dbReference>
<evidence type="ECO:0000256" key="1">
    <source>
        <dbReference type="ARBA" id="ARBA00001668"/>
    </source>
</evidence>
<evidence type="ECO:0000256" key="11">
    <source>
        <dbReference type="ARBA" id="ARBA00023239"/>
    </source>
</evidence>
<evidence type="ECO:0000256" key="10">
    <source>
        <dbReference type="ARBA" id="ARBA00023204"/>
    </source>
</evidence>
<feature type="active site" description="Proton donor; for delta-elimination activity" evidence="15">
    <location>
        <position position="257"/>
    </location>
</feature>
<evidence type="ECO:0000256" key="9">
    <source>
        <dbReference type="ARBA" id="ARBA00023125"/>
    </source>
</evidence>
<dbReference type="GO" id="GO:0008270">
    <property type="term" value="F:zinc ion binding"/>
    <property type="evidence" value="ECO:0007669"/>
    <property type="project" value="UniProtKB-UniRule"/>
</dbReference>
<keyword evidence="6 15" id="KW-0863">Zinc-finger</keyword>
<dbReference type="Pfam" id="PF06827">
    <property type="entry name" value="zf-FPG_IleRS"/>
    <property type="match status" value="1"/>
</dbReference>
<evidence type="ECO:0000313" key="18">
    <source>
        <dbReference type="EMBL" id="BAL52396.1"/>
    </source>
</evidence>
<evidence type="ECO:0000256" key="2">
    <source>
        <dbReference type="ARBA" id="ARBA00009409"/>
    </source>
</evidence>
<dbReference type="Gene3D" id="3.20.190.10">
    <property type="entry name" value="MutM-like, N-terminal"/>
    <property type="match status" value="1"/>
</dbReference>
<dbReference type="GO" id="GO:0034039">
    <property type="term" value="F:8-oxo-7,8-dihydroguanine DNA N-glycosylase activity"/>
    <property type="evidence" value="ECO:0007669"/>
    <property type="project" value="TreeGrafter"/>
</dbReference>
<keyword evidence="11 15" id="KW-0456">Lyase</keyword>
<dbReference type="GO" id="GO:0003684">
    <property type="term" value="F:damaged DNA binding"/>
    <property type="evidence" value="ECO:0007669"/>
    <property type="project" value="InterPro"/>
</dbReference>
<reference evidence="18" key="2">
    <citation type="journal article" date="2012" name="PLoS ONE">
        <title>A Deeply Branching Thermophilic Bacterium with an Ancient Acetyl-CoA Pathway Dominates a Subsurface Ecosystem.</title>
        <authorList>
            <person name="Takami H."/>
            <person name="Noguchi H."/>
            <person name="Takaki Y."/>
            <person name="Uchiyama I."/>
            <person name="Toyoda A."/>
            <person name="Nishi S."/>
            <person name="Chee G.-J."/>
            <person name="Arai W."/>
            <person name="Nunoura T."/>
            <person name="Itoh T."/>
            <person name="Hattori M."/>
            <person name="Takai K."/>
        </authorList>
    </citation>
    <scope>NUCLEOTIDE SEQUENCE</scope>
</reference>
<dbReference type="SMART" id="SM00898">
    <property type="entry name" value="Fapy_DNA_glyco"/>
    <property type="match status" value="1"/>
</dbReference>
<keyword evidence="10 15" id="KW-0234">DNA repair</keyword>
<dbReference type="SMART" id="SM01232">
    <property type="entry name" value="H2TH"/>
    <property type="match status" value="1"/>
</dbReference>
<dbReference type="GO" id="GO:0006284">
    <property type="term" value="P:base-excision repair"/>
    <property type="evidence" value="ECO:0007669"/>
    <property type="project" value="InterPro"/>
</dbReference>
<gene>
    <name evidence="15" type="primary">mutM</name>
    <name evidence="15" type="synonym">fpg</name>
    <name evidence="18" type="ORF">HGMM_F01C04C16</name>
</gene>
<dbReference type="EMBL" id="AP011627">
    <property type="protein sequence ID" value="BAL52396.1"/>
    <property type="molecule type" value="Genomic_DNA"/>
</dbReference>
<comment type="subunit">
    <text evidence="3 15">Monomer.</text>
</comment>
<feature type="active site" description="Proton donor" evidence="15">
    <location>
        <position position="3"/>
    </location>
</feature>
<dbReference type="PROSITE" id="PS51068">
    <property type="entry name" value="FPG_CAT"/>
    <property type="match status" value="1"/>
</dbReference>
<evidence type="ECO:0000256" key="6">
    <source>
        <dbReference type="ARBA" id="ARBA00022771"/>
    </source>
</evidence>
<dbReference type="PANTHER" id="PTHR22993">
    <property type="entry name" value="FORMAMIDOPYRIMIDINE-DNA GLYCOSYLASE"/>
    <property type="match status" value="1"/>
</dbReference>
<feature type="binding site" evidence="15">
    <location>
        <position position="106"/>
    </location>
    <ligand>
        <name>DNA</name>
        <dbReference type="ChEBI" id="CHEBI:16991"/>
    </ligand>
</feature>
<sequence length="270" mass="30978">MPELPEVETLRRALAQGLEGHTLKALTIYEPRLLQNTSEQELQRAIIGHRLRVVRRRAKFLLFDFGKHTVILHLRMTGWPTLIPVKEPRFVFEFTGNKTLYFSDTRRLATMHLVPSARVTKLPPLAELGIEPFQPDYTFENFYALLQTDQEIKRLLLDQRKIAGVGNIYACEALFASKIHPQRPANSLSRAEARRLFTEIEKILAQAIAEQGTSVRTYRIFTGEPGNFQNFLRVYDRAGAPCFSCKTPIVRIEQGGRGTYFCPKCQEKTK</sequence>
<reference evidence="18" key="1">
    <citation type="journal article" date="2005" name="Environ. Microbiol.">
        <title>Genetic and functional properties of uncultivated thermophilic crenarchaeotes from a subsurface gold mine as revealed by analysis of genome fragments.</title>
        <authorList>
            <person name="Nunoura T."/>
            <person name="Hirayama H."/>
            <person name="Takami H."/>
            <person name="Oida H."/>
            <person name="Nishi S."/>
            <person name="Shimamura S."/>
            <person name="Suzuki Y."/>
            <person name="Inagaki F."/>
            <person name="Takai K."/>
            <person name="Nealson K.H."/>
            <person name="Horikoshi K."/>
        </authorList>
    </citation>
    <scope>NUCLEOTIDE SEQUENCE</scope>
</reference>
<dbReference type="PROSITE" id="PS01242">
    <property type="entry name" value="ZF_FPG_1"/>
    <property type="match status" value="1"/>
</dbReference>
<evidence type="ECO:0000256" key="12">
    <source>
        <dbReference type="ARBA" id="ARBA00023268"/>
    </source>
</evidence>
<comment type="catalytic activity">
    <reaction evidence="1 15">
        <text>Hydrolysis of DNA containing ring-opened 7-methylguanine residues, releasing 2,6-diamino-4-hydroxy-5-(N-methyl)formamidopyrimidine.</text>
        <dbReference type="EC" id="3.2.2.23"/>
    </reaction>
</comment>
<dbReference type="PANTHER" id="PTHR22993:SF9">
    <property type="entry name" value="FORMAMIDOPYRIMIDINE-DNA GLYCOSYLASE"/>
    <property type="match status" value="1"/>
</dbReference>
<evidence type="ECO:0000256" key="13">
    <source>
        <dbReference type="ARBA" id="ARBA00023295"/>
    </source>
</evidence>
<dbReference type="InterPro" id="IPR012319">
    <property type="entry name" value="FPG_cat"/>
</dbReference>
<dbReference type="EC" id="4.2.99.18" evidence="15"/>
<evidence type="ECO:0000256" key="7">
    <source>
        <dbReference type="ARBA" id="ARBA00022801"/>
    </source>
</evidence>
<evidence type="ECO:0000259" key="17">
    <source>
        <dbReference type="PROSITE" id="PS51068"/>
    </source>
</evidence>
<dbReference type="InterPro" id="IPR035937">
    <property type="entry name" value="FPG_N"/>
</dbReference>
<dbReference type="CDD" id="cd08966">
    <property type="entry name" value="EcFpg-like_N"/>
    <property type="match status" value="1"/>
</dbReference>
<dbReference type="Pfam" id="PF01149">
    <property type="entry name" value="Fapy_DNA_glyco"/>
    <property type="match status" value="1"/>
</dbReference>
<keyword evidence="13 15" id="KW-0326">Glycosidase</keyword>
<comment type="cofactor">
    <cofactor evidence="15">
        <name>Zn(2+)</name>
        <dbReference type="ChEBI" id="CHEBI:29105"/>
    </cofactor>
    <text evidence="15">Binds 1 zinc ion per subunit.</text>
</comment>
<dbReference type="GO" id="GO:0140078">
    <property type="term" value="F:class I DNA-(apurinic or apyrimidinic site) endonuclease activity"/>
    <property type="evidence" value="ECO:0007669"/>
    <property type="project" value="UniProtKB-EC"/>
</dbReference>
<dbReference type="NCBIfam" id="TIGR00577">
    <property type="entry name" value="fpg"/>
    <property type="match status" value="1"/>
</dbReference>
<dbReference type="PROSITE" id="PS51066">
    <property type="entry name" value="ZF_FPG_2"/>
    <property type="match status" value="1"/>
</dbReference>
<organism evidence="18">
    <name type="scientific">uncultured Acetothermia bacterium</name>
    <dbReference type="NCBI Taxonomy" id="236499"/>
    <lineage>
        <taxon>Bacteria</taxon>
        <taxon>Candidatus Bipolaricaulota</taxon>
        <taxon>environmental samples</taxon>
    </lineage>
</organism>
<dbReference type="SUPFAM" id="SSF46946">
    <property type="entry name" value="S13-like H2TH domain"/>
    <property type="match status" value="1"/>
</dbReference>
<dbReference type="Pfam" id="PF06831">
    <property type="entry name" value="H2TH"/>
    <property type="match status" value="1"/>
</dbReference>
<protein>
    <recommendedName>
        <fullName evidence="15">Formamidopyrimidine-DNA glycosylase</fullName>
        <shortName evidence="15">Fapy-DNA glycosylase</shortName>
        <ecNumber evidence="15">3.2.2.23</ecNumber>
    </recommendedName>
    <alternativeName>
        <fullName evidence="15">DNA-(apurinic or apyrimidinic site) lyase MutM</fullName>
        <shortName evidence="15">AP lyase MutM</shortName>
        <ecNumber evidence="15">4.2.99.18</ecNumber>
    </alternativeName>
</protein>
<feature type="domain" description="Formamidopyrimidine-DNA glycosylase catalytic" evidence="17">
    <location>
        <begin position="2"/>
        <end position="109"/>
    </location>
</feature>
<keyword evidence="7 15" id="KW-0378">Hydrolase</keyword>
<dbReference type="InterPro" id="IPR010979">
    <property type="entry name" value="Ribosomal_uS13-like_H2TH"/>
</dbReference>
<proteinExistence type="inferred from homology"/>
<evidence type="ECO:0000256" key="15">
    <source>
        <dbReference type="HAMAP-Rule" id="MF_00103"/>
    </source>
</evidence>
<evidence type="ECO:0000256" key="8">
    <source>
        <dbReference type="ARBA" id="ARBA00022833"/>
    </source>
</evidence>
<dbReference type="AlphaFoldDB" id="H5S8B0"/>
<comment type="function">
    <text evidence="15">Involved in base excision repair of DNA damaged by oxidation or by mutagenic agents. Acts as DNA glycosylase that recognizes and removes damaged bases. Has a preference for oxidized purines, such as 7,8-dihydro-8-oxoguanine (8-oxoG). Has AP (apurinic/apyrimidinic) lyase activity and introduces nicks in the DNA strand. Cleaves the DNA backbone by beta-delta elimination to generate a single-strand break at the site of the removed base with both 3'- and 5'-phosphates.</text>
</comment>
<dbReference type="InterPro" id="IPR015886">
    <property type="entry name" value="H2TH_FPG"/>
</dbReference>
<comment type="similarity">
    <text evidence="2 15">Belongs to the FPG family.</text>
</comment>
<keyword evidence="4 15" id="KW-0479">Metal-binding</keyword>
<comment type="caution">
    <text evidence="15">Lacks conserved residue(s) required for the propagation of feature annotation.</text>
</comment>
<dbReference type="InterPro" id="IPR020629">
    <property type="entry name" value="FPG_Glyclase"/>
</dbReference>
<dbReference type="SUPFAM" id="SSF57716">
    <property type="entry name" value="Glucocorticoid receptor-like (DNA-binding domain)"/>
    <property type="match status" value="1"/>
</dbReference>
<name>H5S8B0_9BACT</name>
<comment type="catalytic activity">
    <reaction evidence="14 15">
        <text>2'-deoxyribonucleotide-(2'-deoxyribose 5'-phosphate)-2'-deoxyribonucleotide-DNA = a 3'-end 2'-deoxyribonucleotide-(2,3-dehydro-2,3-deoxyribose 5'-phosphate)-DNA + a 5'-end 5'-phospho-2'-deoxyribonucleoside-DNA + H(+)</text>
        <dbReference type="Rhea" id="RHEA:66592"/>
        <dbReference type="Rhea" id="RHEA-COMP:13180"/>
        <dbReference type="Rhea" id="RHEA-COMP:16897"/>
        <dbReference type="Rhea" id="RHEA-COMP:17067"/>
        <dbReference type="ChEBI" id="CHEBI:15378"/>
        <dbReference type="ChEBI" id="CHEBI:136412"/>
        <dbReference type="ChEBI" id="CHEBI:157695"/>
        <dbReference type="ChEBI" id="CHEBI:167181"/>
        <dbReference type="EC" id="4.2.99.18"/>
    </reaction>
</comment>
<dbReference type="InterPro" id="IPR015887">
    <property type="entry name" value="DNA_glyclase_Znf_dom_DNA_BS"/>
</dbReference>